<feature type="region of interest" description="Disordered" evidence="1">
    <location>
        <begin position="95"/>
        <end position="134"/>
    </location>
</feature>
<evidence type="ECO:0000313" key="2">
    <source>
        <dbReference type="EMBL" id="BEI88714.1"/>
    </source>
</evidence>
<evidence type="ECO:0000256" key="1">
    <source>
        <dbReference type="SAM" id="MobiDB-lite"/>
    </source>
</evidence>
<dbReference type="Proteomes" id="UP001233271">
    <property type="component" value="Chromosome 2"/>
</dbReference>
<dbReference type="KEGG" id="ccac:CcaHIS019_0200760"/>
<accession>A0AA48KXV9</accession>
<name>A0AA48KXV9_9TREE</name>
<gene>
    <name evidence="2" type="ORF">CcaverHIS019_0200760</name>
</gene>
<evidence type="ECO:0000313" key="3">
    <source>
        <dbReference type="Proteomes" id="UP001233271"/>
    </source>
</evidence>
<organism evidence="2 3">
    <name type="scientific">Cutaneotrichosporon cavernicola</name>
    <dbReference type="NCBI Taxonomy" id="279322"/>
    <lineage>
        <taxon>Eukaryota</taxon>
        <taxon>Fungi</taxon>
        <taxon>Dikarya</taxon>
        <taxon>Basidiomycota</taxon>
        <taxon>Agaricomycotina</taxon>
        <taxon>Tremellomycetes</taxon>
        <taxon>Trichosporonales</taxon>
        <taxon>Trichosporonaceae</taxon>
        <taxon>Cutaneotrichosporon</taxon>
    </lineage>
</organism>
<dbReference type="EMBL" id="AP028213">
    <property type="protein sequence ID" value="BEI88714.1"/>
    <property type="molecule type" value="Genomic_DNA"/>
</dbReference>
<dbReference type="GeneID" id="85492585"/>
<dbReference type="RefSeq" id="XP_060453980.1">
    <property type="nucleotide sequence ID" value="XM_060597048.1"/>
</dbReference>
<proteinExistence type="predicted"/>
<dbReference type="AlphaFoldDB" id="A0AA48KXV9"/>
<reference evidence="2" key="1">
    <citation type="journal article" date="2023" name="BMC Genomics">
        <title>Chromosome-level genome assemblies of Cutaneotrichosporon spp. (Trichosporonales, Basidiomycota) reveal imbalanced evolution between nucleotide sequences and chromosome synteny.</title>
        <authorList>
            <person name="Kobayashi Y."/>
            <person name="Kayamori A."/>
            <person name="Aoki K."/>
            <person name="Shiwa Y."/>
            <person name="Matsutani M."/>
            <person name="Fujita N."/>
            <person name="Sugita T."/>
            <person name="Iwasaki W."/>
            <person name="Tanaka N."/>
            <person name="Takashima M."/>
        </authorList>
    </citation>
    <scope>NUCLEOTIDE SEQUENCE</scope>
    <source>
        <strain evidence="2">HIS019</strain>
    </source>
</reference>
<keyword evidence="3" id="KW-1185">Reference proteome</keyword>
<protein>
    <submittedName>
        <fullName evidence="2">Uncharacterized protein</fullName>
    </submittedName>
</protein>
<sequence length="406" mass="45755">MPNADRVLDSTIYPHFADSVLGVLIARFASSPSHASRRKVLALRRINRATRDLVDIHLIYRFVVKGRPRHPTFIDVSLGDALSLPIEPVPIQALDADRPRKKRARVEPSTRVLRRRAGGDAAPPPQTSAPAGTEIERRARSLLQHTRLLDIGNDLRCPQLWDAFAQPERFATIFPKFQALRITGERFPTLPPGTLLPPTVWFRCLDPVAEGHPVHYRLDPVPTLRLVWSVTFHPTTMAGAAWVEPFYASDETKEFVYLFVPSKGYSLRLRESGRFVRPRSPGFAWGDYRVPSGALGVLEDVVFHMGPELERSHTLVGLEGMQPNWLGLDDDAGMEEVFTAIRAGIKTALLARRDDSRDRVVHAGLWPDSLIDACVERVRIMTLDEYRVEVGEKQFEWETNLDVDVG</sequence>